<accession>A0A8J4SWE6</accession>
<name>A0A8J4SWE6_9TREM</name>
<organism evidence="2 3">
    <name type="scientific">Paragonimus heterotremus</name>
    <dbReference type="NCBI Taxonomy" id="100268"/>
    <lineage>
        <taxon>Eukaryota</taxon>
        <taxon>Metazoa</taxon>
        <taxon>Spiralia</taxon>
        <taxon>Lophotrochozoa</taxon>
        <taxon>Platyhelminthes</taxon>
        <taxon>Trematoda</taxon>
        <taxon>Digenea</taxon>
        <taxon>Plagiorchiida</taxon>
        <taxon>Troglotremata</taxon>
        <taxon>Troglotrematidae</taxon>
        <taxon>Paragonimus</taxon>
    </lineage>
</organism>
<feature type="chain" id="PRO_5035197551" evidence="1">
    <location>
        <begin position="17"/>
        <end position="99"/>
    </location>
</feature>
<sequence length="99" mass="11770">MAAWTIILCFLLEVEGNQTLFDHERIICILDAIREEYFNCIPTKVVSFSQMKWNSTLEYYSNVYSRQMCMNDLNISTELDFKENKELTSEFTELVTYDQ</sequence>
<protein>
    <submittedName>
        <fullName evidence="2">Uncharacterized protein</fullName>
    </submittedName>
</protein>
<feature type="signal peptide" evidence="1">
    <location>
        <begin position="1"/>
        <end position="16"/>
    </location>
</feature>
<gene>
    <name evidence="2" type="ORF">PHET_08496</name>
</gene>
<proteinExistence type="predicted"/>
<evidence type="ECO:0000313" key="2">
    <source>
        <dbReference type="EMBL" id="KAF5398240.1"/>
    </source>
</evidence>
<reference evidence="2" key="1">
    <citation type="submission" date="2019-05" db="EMBL/GenBank/DDBJ databases">
        <title>Annotation for the trematode Paragonimus heterotremus.</title>
        <authorList>
            <person name="Choi Y.-J."/>
        </authorList>
    </citation>
    <scope>NUCLEOTIDE SEQUENCE</scope>
    <source>
        <strain evidence="2">LC</strain>
    </source>
</reference>
<keyword evidence="3" id="KW-1185">Reference proteome</keyword>
<evidence type="ECO:0000313" key="3">
    <source>
        <dbReference type="Proteomes" id="UP000748531"/>
    </source>
</evidence>
<keyword evidence="1" id="KW-0732">Signal</keyword>
<dbReference type="AlphaFoldDB" id="A0A8J4SWE6"/>
<dbReference type="EMBL" id="LUCH01005228">
    <property type="protein sequence ID" value="KAF5398240.1"/>
    <property type="molecule type" value="Genomic_DNA"/>
</dbReference>
<dbReference type="Proteomes" id="UP000748531">
    <property type="component" value="Unassembled WGS sequence"/>
</dbReference>
<evidence type="ECO:0000256" key="1">
    <source>
        <dbReference type="SAM" id="SignalP"/>
    </source>
</evidence>
<comment type="caution">
    <text evidence="2">The sequence shown here is derived from an EMBL/GenBank/DDBJ whole genome shotgun (WGS) entry which is preliminary data.</text>
</comment>